<reference evidence="1" key="2">
    <citation type="submission" date="2015-06" db="UniProtKB">
        <authorList>
            <consortium name="EnsemblPlants"/>
        </authorList>
    </citation>
    <scope>IDENTIFICATION</scope>
    <source>
        <strain evidence="1">DM1-3 516 R44</strain>
    </source>
</reference>
<dbReference type="AlphaFoldDB" id="M1DTB0"/>
<keyword evidence="2" id="KW-1185">Reference proteome</keyword>
<organism evidence="1 2">
    <name type="scientific">Solanum tuberosum</name>
    <name type="common">Potato</name>
    <dbReference type="NCBI Taxonomy" id="4113"/>
    <lineage>
        <taxon>Eukaryota</taxon>
        <taxon>Viridiplantae</taxon>
        <taxon>Streptophyta</taxon>
        <taxon>Embryophyta</taxon>
        <taxon>Tracheophyta</taxon>
        <taxon>Spermatophyta</taxon>
        <taxon>Magnoliopsida</taxon>
        <taxon>eudicotyledons</taxon>
        <taxon>Gunneridae</taxon>
        <taxon>Pentapetalae</taxon>
        <taxon>asterids</taxon>
        <taxon>lamiids</taxon>
        <taxon>Solanales</taxon>
        <taxon>Solanaceae</taxon>
        <taxon>Solanoideae</taxon>
        <taxon>Solaneae</taxon>
        <taxon>Solanum</taxon>
    </lineage>
</organism>
<dbReference type="EnsemblPlants" id="PGSC0003DMT400094057">
    <property type="protein sequence ID" value="PGSC0003DMT400094057"/>
    <property type="gene ID" value="PGSC0003DMG400043628"/>
</dbReference>
<protein>
    <submittedName>
        <fullName evidence="1">Uncharacterized protein</fullName>
    </submittedName>
</protein>
<dbReference type="HOGENOM" id="CLU_2241409_0_0_1"/>
<sequence length="105" mass="11272">MLHSVQAIGAGLLPPGRGRCSGVRIVVAGLTRLKVVNKPQNVFILHFSTLRAKERPKTSSWTLFTILEAKAGKSRGNIEKIGTPEIVGKGSVSVWIARAGFSPPR</sequence>
<evidence type="ECO:0000313" key="1">
    <source>
        <dbReference type="EnsemblPlants" id="PGSC0003DMT400094057"/>
    </source>
</evidence>
<dbReference type="PaxDb" id="4113-PGSC0003DMT400094057"/>
<name>M1DTB0_SOLTU</name>
<dbReference type="Gramene" id="PGSC0003DMT400094057">
    <property type="protein sequence ID" value="PGSC0003DMT400094057"/>
    <property type="gene ID" value="PGSC0003DMG400043628"/>
</dbReference>
<accession>M1DTB0</accession>
<dbReference type="Proteomes" id="UP000011115">
    <property type="component" value="Unassembled WGS sequence"/>
</dbReference>
<reference evidence="2" key="1">
    <citation type="journal article" date="2011" name="Nature">
        <title>Genome sequence and analysis of the tuber crop potato.</title>
        <authorList>
            <consortium name="The Potato Genome Sequencing Consortium"/>
        </authorList>
    </citation>
    <scope>NUCLEOTIDE SEQUENCE [LARGE SCALE GENOMIC DNA]</scope>
    <source>
        <strain evidence="2">cv. DM1-3 516 R44</strain>
    </source>
</reference>
<evidence type="ECO:0000313" key="2">
    <source>
        <dbReference type="Proteomes" id="UP000011115"/>
    </source>
</evidence>
<dbReference type="InParanoid" id="M1DTB0"/>
<proteinExistence type="predicted"/>